<dbReference type="PROSITE" id="PS50081">
    <property type="entry name" value="ZF_DAG_PE_2"/>
    <property type="match status" value="1"/>
</dbReference>
<dbReference type="EMBL" id="OV651817">
    <property type="protein sequence ID" value="CAH1110445.1"/>
    <property type="molecule type" value="Genomic_DNA"/>
</dbReference>
<evidence type="ECO:0000313" key="5">
    <source>
        <dbReference type="EMBL" id="CAH1110445.1"/>
    </source>
</evidence>
<organism evidence="5 6">
    <name type="scientific">Psylliodes chrysocephalus</name>
    <dbReference type="NCBI Taxonomy" id="3402493"/>
    <lineage>
        <taxon>Eukaryota</taxon>
        <taxon>Metazoa</taxon>
        <taxon>Ecdysozoa</taxon>
        <taxon>Arthropoda</taxon>
        <taxon>Hexapoda</taxon>
        <taxon>Insecta</taxon>
        <taxon>Pterygota</taxon>
        <taxon>Neoptera</taxon>
        <taxon>Endopterygota</taxon>
        <taxon>Coleoptera</taxon>
        <taxon>Polyphaga</taxon>
        <taxon>Cucujiformia</taxon>
        <taxon>Chrysomeloidea</taxon>
        <taxon>Chrysomelidae</taxon>
        <taxon>Galerucinae</taxon>
        <taxon>Alticini</taxon>
        <taxon>Psylliodes</taxon>
    </lineage>
</organism>
<dbReference type="CDD" id="cd00029">
    <property type="entry name" value="C1"/>
    <property type="match status" value="1"/>
</dbReference>
<feature type="compositionally biased region" description="Polar residues" evidence="3">
    <location>
        <begin position="333"/>
        <end position="343"/>
    </location>
</feature>
<keyword evidence="6" id="KW-1185">Reference proteome</keyword>
<gene>
    <name evidence="5" type="ORF">PSYICH_LOCUS11597</name>
</gene>
<accession>A0A9P0D1M0</accession>
<evidence type="ECO:0000313" key="6">
    <source>
        <dbReference type="Proteomes" id="UP001153636"/>
    </source>
</evidence>
<proteinExistence type="predicted"/>
<evidence type="ECO:0000256" key="3">
    <source>
        <dbReference type="SAM" id="MobiDB-lite"/>
    </source>
</evidence>
<dbReference type="Proteomes" id="UP001153636">
    <property type="component" value="Chromosome 5"/>
</dbReference>
<dbReference type="AlphaFoldDB" id="A0A9P0D1M0"/>
<evidence type="ECO:0000256" key="1">
    <source>
        <dbReference type="ARBA" id="ARBA00022723"/>
    </source>
</evidence>
<dbReference type="InterPro" id="IPR046349">
    <property type="entry name" value="C1-like_sf"/>
</dbReference>
<feature type="domain" description="Phorbol-ester/DAG-type" evidence="4">
    <location>
        <begin position="1"/>
        <end position="49"/>
    </location>
</feature>
<evidence type="ECO:0000259" key="4">
    <source>
        <dbReference type="PROSITE" id="PS50081"/>
    </source>
</evidence>
<feature type="region of interest" description="Disordered" evidence="3">
    <location>
        <begin position="323"/>
        <end position="413"/>
    </location>
</feature>
<dbReference type="InterPro" id="IPR002219">
    <property type="entry name" value="PKC_DAG/PE"/>
</dbReference>
<keyword evidence="2" id="KW-0862">Zinc</keyword>
<dbReference type="GO" id="GO:0046872">
    <property type="term" value="F:metal ion binding"/>
    <property type="evidence" value="ECO:0007669"/>
    <property type="project" value="UniProtKB-KW"/>
</dbReference>
<dbReference type="OrthoDB" id="6782755at2759"/>
<evidence type="ECO:0000256" key="2">
    <source>
        <dbReference type="ARBA" id="ARBA00022833"/>
    </source>
</evidence>
<protein>
    <recommendedName>
        <fullName evidence="4">Phorbol-ester/DAG-type domain-containing protein</fullName>
    </recommendedName>
</protein>
<keyword evidence="1" id="KW-0479">Metal-binding</keyword>
<reference evidence="5" key="1">
    <citation type="submission" date="2022-01" db="EMBL/GenBank/DDBJ databases">
        <authorList>
            <person name="King R."/>
        </authorList>
    </citation>
    <scope>NUCLEOTIDE SEQUENCE</scope>
</reference>
<sequence>MPDTKSVSGCKRCKKVTTSGLKCIVCGIVSHPSCLNSIKNAKKIDENSCNCCGEINESACAIADISTDNLLEKLKHFEELVISKNQTIQYQEIAIKSLQDQVGLLQKSLCSVSIQYPKKISTASDAREDDNSLSSHEVNKVFTPINTPNQTSLITAQNASRAIENAQTSNIFNKLIHINSESASSSKRVVSTTQRASRNLFTGNMSACNNLQLKASVKPINPDMKLLHSIYWDPDTDTDELMLFALISYLKKKEILSNCTNLRGTSIKTVEDLIEEDRKEKRILLENLKIARNGNKKAYIEGLKLFIGEVPYTASELINLEPEFNFSPPPQQKAASEPSTPSPKETEDPVYEEKRITEETKSQTETKKGEKNKIKETKPIREFRLRSDGATIHSKSTKTASDLIKKPVKKYNY</sequence>
<name>A0A9P0D1M0_9CUCU</name>
<feature type="compositionally biased region" description="Basic and acidic residues" evidence="3">
    <location>
        <begin position="344"/>
        <end position="387"/>
    </location>
</feature>
<dbReference type="SUPFAM" id="SSF57889">
    <property type="entry name" value="Cysteine-rich domain"/>
    <property type="match status" value="1"/>
</dbReference>